<accession>A0A0U2ZGC1</accession>
<dbReference type="AlphaFoldDB" id="A0A0U2ZGC1"/>
<dbReference type="STRING" id="1526571.AT746_07115"/>
<dbReference type="EMBL" id="CP013650">
    <property type="protein sequence ID" value="ALS98055.1"/>
    <property type="molecule type" value="Genomic_DNA"/>
</dbReference>
<gene>
    <name evidence="1" type="ORF">AT746_07115</name>
</gene>
<sequence length="208" mass="23629">MDNLATDLQPLLETAQQREFTSPQKAAYPGVRAPLPHEYTKTLLQAVYSLITDLYQIPKHLKLYPLNQYYSLVSTAPEKLARLQRVPHFDNLSPYYFAIMHYLAPGPRGGTGFFRHGPSGFENINASRFETFKGSAEAYMAEHGEPPSRYQTQSDEHFVITETISYQQNRLMIYPGTLLHSGLIDPDTDIDANPQTGRLTANLFIEFK</sequence>
<dbReference type="KEGG" id="lal:AT746_07115"/>
<name>A0A0U2ZGC1_9ALTE</name>
<keyword evidence="2" id="KW-1185">Reference proteome</keyword>
<dbReference type="InterPro" id="IPR045617">
    <property type="entry name" value="DUF6445"/>
</dbReference>
<dbReference type="Proteomes" id="UP000068447">
    <property type="component" value="Chromosome"/>
</dbReference>
<proteinExistence type="predicted"/>
<evidence type="ECO:0000313" key="2">
    <source>
        <dbReference type="Proteomes" id="UP000068447"/>
    </source>
</evidence>
<organism evidence="1 2">
    <name type="scientific">Lacimicrobium alkaliphilum</name>
    <dbReference type="NCBI Taxonomy" id="1526571"/>
    <lineage>
        <taxon>Bacteria</taxon>
        <taxon>Pseudomonadati</taxon>
        <taxon>Pseudomonadota</taxon>
        <taxon>Gammaproteobacteria</taxon>
        <taxon>Alteromonadales</taxon>
        <taxon>Alteromonadaceae</taxon>
        <taxon>Lacimicrobium</taxon>
    </lineage>
</organism>
<reference evidence="1 2" key="1">
    <citation type="submission" date="2015-12" db="EMBL/GenBank/DDBJ databases">
        <title>Complete genome of Lacimicrobium alkaliphilum KCTC 32984.</title>
        <authorList>
            <person name="Kim S.-G."/>
            <person name="Lee Y.-J."/>
        </authorList>
    </citation>
    <scope>NUCLEOTIDE SEQUENCE [LARGE SCALE GENOMIC DNA]</scope>
    <source>
        <strain evidence="1 2">YelD216</strain>
    </source>
</reference>
<dbReference type="Pfam" id="PF20043">
    <property type="entry name" value="DUF6445"/>
    <property type="match status" value="1"/>
</dbReference>
<protein>
    <submittedName>
        <fullName evidence="1">Uncharacterized protein</fullName>
    </submittedName>
</protein>
<dbReference type="OrthoDB" id="4048724at2"/>
<evidence type="ECO:0000313" key="1">
    <source>
        <dbReference type="EMBL" id="ALS98055.1"/>
    </source>
</evidence>